<sequence>MVVKMQRVKVGVLSGVLGLVGRHANRGGTCVNTTRKSPRVAASLLNSVVKPTSLLRVNKLIGEEIAAVLYEEVPFEVDLSYKTVRIGNKGYNFRGLTPRDDDYKYNRLNINMTLVPGIFHKIRNFQFTIYLNCSGASDDTKYLRNGLVKNFQQDILLRDYRLLELRDTLRKFIQVLRPRMFDLKSINNLEVTPLDDNFLQWTANDTHAAVALAIEPLRHLEHVERPVLHDIRFRETRGWSHVENDALAIQKSPEIDPIELKSKLLDTFHPEERNSIIQSRPAEFVFPVKKPKSSQYGPMWLELSLEICEVFPSKWHFEQEMDHPVLREQTVSEDTVRRYHEYEDTIDVQYGLAKRYCVLKTPRAVRRYP</sequence>
<evidence type="ECO:0000313" key="1">
    <source>
        <dbReference type="EMBL" id="KAF1975796.1"/>
    </source>
</evidence>
<dbReference type="Proteomes" id="UP000800036">
    <property type="component" value="Unassembled WGS sequence"/>
</dbReference>
<protein>
    <submittedName>
        <fullName evidence="1">Uncharacterized protein</fullName>
    </submittedName>
</protein>
<name>A0A6A5VLB0_9PLEO</name>
<keyword evidence="2" id="KW-1185">Reference proteome</keyword>
<reference evidence="1" key="1">
    <citation type="journal article" date="2020" name="Stud. Mycol.">
        <title>101 Dothideomycetes genomes: a test case for predicting lifestyles and emergence of pathogens.</title>
        <authorList>
            <person name="Haridas S."/>
            <person name="Albert R."/>
            <person name="Binder M."/>
            <person name="Bloem J."/>
            <person name="Labutti K."/>
            <person name="Salamov A."/>
            <person name="Andreopoulos B."/>
            <person name="Baker S."/>
            <person name="Barry K."/>
            <person name="Bills G."/>
            <person name="Bluhm B."/>
            <person name="Cannon C."/>
            <person name="Castanera R."/>
            <person name="Culley D."/>
            <person name="Daum C."/>
            <person name="Ezra D."/>
            <person name="Gonzalez J."/>
            <person name="Henrissat B."/>
            <person name="Kuo A."/>
            <person name="Liang C."/>
            <person name="Lipzen A."/>
            <person name="Lutzoni F."/>
            <person name="Magnuson J."/>
            <person name="Mondo S."/>
            <person name="Nolan M."/>
            <person name="Ohm R."/>
            <person name="Pangilinan J."/>
            <person name="Park H.-J."/>
            <person name="Ramirez L."/>
            <person name="Alfaro M."/>
            <person name="Sun H."/>
            <person name="Tritt A."/>
            <person name="Yoshinaga Y."/>
            <person name="Zwiers L.-H."/>
            <person name="Turgeon B."/>
            <person name="Goodwin S."/>
            <person name="Spatafora J."/>
            <person name="Crous P."/>
            <person name="Grigoriev I."/>
        </authorList>
    </citation>
    <scope>NUCLEOTIDE SEQUENCE</scope>
    <source>
        <strain evidence="1">CBS 107.79</strain>
    </source>
</reference>
<organism evidence="1 2">
    <name type="scientific">Bimuria novae-zelandiae CBS 107.79</name>
    <dbReference type="NCBI Taxonomy" id="1447943"/>
    <lineage>
        <taxon>Eukaryota</taxon>
        <taxon>Fungi</taxon>
        <taxon>Dikarya</taxon>
        <taxon>Ascomycota</taxon>
        <taxon>Pezizomycotina</taxon>
        <taxon>Dothideomycetes</taxon>
        <taxon>Pleosporomycetidae</taxon>
        <taxon>Pleosporales</taxon>
        <taxon>Massarineae</taxon>
        <taxon>Didymosphaeriaceae</taxon>
        <taxon>Bimuria</taxon>
    </lineage>
</organism>
<evidence type="ECO:0000313" key="2">
    <source>
        <dbReference type="Proteomes" id="UP000800036"/>
    </source>
</evidence>
<gene>
    <name evidence="1" type="ORF">BU23DRAFT_566461</name>
</gene>
<dbReference type="EMBL" id="ML976669">
    <property type="protein sequence ID" value="KAF1975796.1"/>
    <property type="molecule type" value="Genomic_DNA"/>
</dbReference>
<dbReference type="AlphaFoldDB" id="A0A6A5VLB0"/>
<accession>A0A6A5VLB0</accession>
<proteinExistence type="predicted"/>